<dbReference type="GO" id="GO:0005811">
    <property type="term" value="C:lipid droplet"/>
    <property type="evidence" value="ECO:0007669"/>
    <property type="project" value="UniProtKB-SubCell"/>
</dbReference>
<keyword evidence="10" id="KW-0808">Transferase</keyword>
<evidence type="ECO:0000256" key="9">
    <source>
        <dbReference type="ARBA" id="ARBA00022677"/>
    </source>
</evidence>
<keyword evidence="12" id="KW-0547">Nucleotide-binding</keyword>
<feature type="domain" description="RING-type" evidence="24">
    <location>
        <begin position="3746"/>
        <end position="3784"/>
    </location>
</feature>
<dbReference type="Gene3D" id="3.40.50.300">
    <property type="entry name" value="P-loop containing nucleotide triphosphate hydrolases"/>
    <property type="match status" value="2"/>
</dbReference>
<feature type="compositionally biased region" description="Polar residues" evidence="23">
    <location>
        <begin position="137"/>
        <end position="154"/>
    </location>
</feature>
<comment type="similarity">
    <text evidence="5">Belongs to the AAA ATPase family.</text>
</comment>
<evidence type="ECO:0000256" key="23">
    <source>
        <dbReference type="SAM" id="MobiDB-lite"/>
    </source>
</evidence>
<feature type="region of interest" description="Disordered" evidence="23">
    <location>
        <begin position="2941"/>
        <end position="2968"/>
    </location>
</feature>
<sequence>MEEGGGHPHCASGQQVQTKEAEDSATKRPRKTNTEHGAGKPGRNSREKERRRRRNQRRKNAKGEADVKSENIQKDQNKAMETESSQTQDSESLKTQPELPQSEDNLQKGENSGEQPQKDPKMVQAQTQTGKLKGSDKFTQTPVVTQKNQETQTDFPVPKQDEGKGEKTQAATEKAAEVQEDQNKHTPGPKLQGDSSVQTPSEQNPEGGASSSSSSSSEPAKKQRSEKESKPKQENPSAEGSGVASQTEEGAKQKSYAKAVAGVGGSDKQSTVAATNMAEKTSQSTRDRSPILKGEPKEKLPSSCRDTSPLVLGLSVFMVTQSCSINLGVKGWAELCLLVSQSALDNKNLDGLQSCFTIIQHTVLGLINCCAQYMVAEVVLLVPLLFRLRQPGADAMKLGPTVEEENWSGLQSINFSGFRENVQFFPDKRKRMLSLIQEHLSLATETPLLLVSWLSLVAFQDLPEFSDVTGVSAEQLIQSLLYRLRKCGERSDLKKEEEILKHAQKCLTHILLKVDREKDRIIESETIKHAFASSIDVANNTCRLVRIVPWYQAIVLSYQLVLKVAEILEAKLRKESKEDEFETLKQQLLKDLFATQDRIREKRDELLSNPLLTSSKSLRYPKEIEMWDALLKVECSSEEVSSRWRQSLEKDLRKRVSKISDEDKVMLCCLESSQTALSKNHEVIQACLDELCRSAIKAICQRRQEGDLMRSLTSKVRSALPAAVVSAVVVESAARFRDSVVVQLLDPQSAVSHLLLKGDWKAIQVDDTAGQVVHSCVEAVHSLEGSLLQGDVALGDLQTCLKHREQFKKLFQQYKSNAKSEKVAVSADEVLAQREKDLNTFVQRKQQIDALIKMIAKVTESITVPEMLALEEQHNAALHAVSLNKLMLVQPFDAEGKLKSAGSPRILWYKTSMNVLKMATEMHKLRDSNLILSSWVKGAASLAARNPFQAPVSVNLTQVCDNIWNPLLTEFGDLAVSIAEANITFRQLDQVLLESGDQGDGKIIKTELGLMSEMFSEAGGSKPEVNWMEMRLDQIQKYRQLHEAAAAASAVLKIAGKMRLSGNFTEIETLSQLKEDSFKRRALSSLSDDLFRARQQLSKVTKQHTACLEEFLASQTLVTWVKENLKNMSDVKVYVDLASISAGENDTEIDQVACFHDAVMGYAPLLYSLSPQAGFNEFMRCARQVWDAQSRDEKLPDKLSESTRLLSWLKALKETHGSVEQSSLSLASSINANGVYHINWSDKNTQRRCLQNMVKVTVRSSREEKSYKLEDLLELQNKLMLMSSKGEHGREQVNRFTEVFEGVQRLGTILLQMQTSGNMLFRDWHAEVECCQQQQPCIRVTFLSLKDKRMTYYGGVTAQLQSLAQSMDTCQKEWRSFISSMRSRFGLLNHYTSEQMVYLCHWIHKVCQRQASVPQQLWHLLFPIKPECTPNDVRHAYSNAARMSSNADELEDVSSDDDDTYYEPSKDLMPAQQAEVDMKEVSDLMEFSSDDEEDEEDSVENLWQQFKKDMSLYLSESLDILTLANFLSCLSEMNQQHTIRNLLSVLQEGKPNLVLCPIGEVFTTTLSFYTDSPEQPLPSVDEVLVCREETTEEEVEIFLRRALSQGSRQNCQKIYSLVNPGLLGYDVSVALGEIFDSLERSAGPHYRLVIVSPVVHQHRYVPSFFSNDKVQAGVGITADTARKYLHHHFTENMLQQNPVTRVSPDKLSVWIVSSERPAVGKSLYIDRLFEKFQQISSRAKHISLKLIEPCVDIDSLIRSLSEKLEPLREQDPVILHIDTAGVRSGLEELLFHLLVLGCLNDSHGMLWRRNVAHLITVEVLKTYAFPPNHQQETKLGLLDVLPTIRCRPPREVQLLANQRSLRVKTFDPLMDGQEFCSEGIQRPYQYLRRYKEKQDLDHFNYQEGSRMGDPSDCLNLFLSYCGMQDPSWGELKNFSWFLNVQLKDCENSIFCDREFLADQLPGFKGFIVKFMILMARDFASPSLDMSDESPMPLMKNSQEEELLARLTIRKRWENESHPYIFFNADHMSMSFLGFNVQSYRQNTLIAVDPRSSAVLIHDVMSQELFQGLQRQRISLTEDFDQLPRADKIKRISCVVGAKKGIADKRFDPDPTYELTADNVMKMLAIHMRFRCEIPVVIMGETGCGKTRLVRFLCTLQREGRSVENMVLVKVHGGTTAEMIYRKVKEAEALAHQNRVKHNLDTILFFDEANTTEAIFAIKEILCDRTVRGQPLKADSGLKVIAACNPYRKHSPEMVERLERAGLGYRVKADETEDRLGKVPLRQLVYRVHPLPPSMASLVWDFGQLSDSTELSYIQQIVQKKVADHHLPLSCKSIISNVLAASQKYMRSRKNECSFVSLRDVERSMKVLIWFYQHSNVLFSNCTRLSEDDKTLKCLILAVGVCYYPSLVNKEEYLDNICRYFPDCYRSSDALQTEISSCQDFFLQNIQTRETIAKNVALKENVFLMVVCIELRIPLFLVGKPGSSKSLAKTVVADAMQGQNSHCKLFKNLKQVHMVSFQCSPHSSPEGIIGTFRNCARFQKDKNMDEYVSVVVLDEIGLAEDSPQMPLKTLHPLLEDGCIDNDKPDPHMKVGFVGISNWALDPAKMNRGIFVSRWDPSEDELVETAKGICSSSNPILLKIKHLFPALAKAFLSICKETSKNQFFGLRDYYSLVKMLFAAVKTTQREPDGEQMVEAILRNFSGQPEGFDPVIFFQEILQDLKEIPRPSTLQMVKKNLDHGTTEESRYLLLLTTNNAALHILQQQVFAKGDNPQPEIIFGSGFPKDQEYAQICRNVNRVKTCMETGRTVILLNMQNLYESLYDALNQYYVYLSKQQYVDLGLGSHRVKCRVHTNFRLVVVEDQKKVYEHFPVPLINRLEKHRVDRSTDLELWQHIVLDRLREWVKEFSGEASEDFKQSDIFIGFHGDACASALLQALERRALRVEDTQEAQGTQEGPQQQGEQHKTLETSTQKDVIQLEDDQVGDAMETDQETETCEKNDDDSIEVCNENKVMPESEAMMDAESDFESARQSEEDEVLDLAKGLLLNCATPDAVVRLKYSDLAKQEIDKLQRLYFQQQHHHSLRDFLEDCLKVYQESGKFLEVTTFSSLLTKSDVKVVAHALGLHTDRILLLSLHQFDTEVSFCNKIRGFLQNAGHSLHILLIQMDLEESRCSSELIASAKYCTMNYLMSLEDHTCWVIFIVKVSRIPSHSQYIGFQGGVWHSVHIDDLRDSEDMSLNLSAFCGTLISSLLKPALTANQDDIETLRGGEASKEDRHSDRAQLDRLSLVRSCIQKAVGLLRDPDGMAPRSMERMHVLLNLLGTGENHTGAHFQRLLLSRLVEALAQREETMGAPKEWVCSEAKKRHALQEGGTLRHTLWRCLQSTVTPILASMLEVMDRYANLDLLSDDRTGPGLIQLWLDILGDSQVLQLTPPQKQSESDQEVLVQHHFMLDGEEQPCSAPFSWLVSMHLETLWEESEFMPVTKEGGAERILQFVSTFNNSRLGSHLQKLSDGDRLDYARRYLHDFLLLSLKIKSKEELKVFTKAMLGCVCELQTSTGTKADVSPAWIMAASKHFAPRLDTLCHIFLLQPQLANHVAQQGPNWEPEEMVEDILALGICVEETKLLTVTSLDECESFMRRVELLQPCLDRAFGQKYSALCGPASLQHLDSIRSLWHGMLVVASFIQHVTYKVKQDDSRLKDLALKHCNLHLNLMQESPDVKSVDTLQQLIRILNSFHEECISRDLRFGISCPVCLSEFKEPSVLPCQHVICLPCLQRCIQAHRRCPKCKKELPSNFNPTVSPTIKKSLEQQAAIRRCCNAFFLEVVSRFCLSEGQSPEEGVVELLFSLLVFATGDVYKTRELTPFLECVDNSPVVRSVLLKLLLQYSFAQVKSHIHTYLKNLEENLLDIEDRTELYLLFVNCFQDSLLCFKARDVEKSVEQQTQSDISFLSRIARKQTPDRQEDPAEFLLNTARLRICLSTAAELLERATAQGGEMEYLRQVRGVCEYSGNDWLKVYLLRALHRRSGIERILSLMNSPASRWIFPAEVLRLQRMIPTSVDSFLCCGASYRAMRDAVARVLLENTSDTFVTELKKLEGSQISLLALALFRQVTCRYKSPDVKIHPSKQDTARLEELLGKNIKSEEFRNFCTSLLSSHIGGPHSRLHISQNLPAQRQTLLELLVHLVSVLLSESPLLVPLRQIAFQPENVTNAFLPTMPDDHTNEARQWLTGERKLQSYTCANGHVCFVGECGRPVVTSRCHCGMPIGGERHVPVSGFTQHTVQGDQTRTGHILGEAHQRSEAPERQMTYAQSCILRLLTHLSMLQGAIKNQREVGTLIHPTPNDVFKFLWQHLEKDMKVLGQTLDQNMDNTAITVHLILARFPAGSRNASPDLSSRQRRQQWEKLICDSAISPVLQDLQKNLTEAQNRIGADDGLAGSPLLNLLFGDPGKMLSSPSNCPTHRSSFWTLPEIITVERFSQLVEEKQGQSALPLLSLFLKKIHCVRQLHHLPELAALQSDLLRVFPLASHSTPQTIAQRLQQIPAGYQKKMLSERVGRFIRVWNSLRAEVANNSADLGVGVNLCEREVTAESSGEFLTPSRHGPGSVLQTLVNFLSETHNSLVRKARRMSGTEDSEYSVPLERISETQLTLCHPEKELLPLVLAHCQYTLKKGGETDSSYDLPIIQTQLARRFLAGKPLIKADTSRYLNRHLQDFSMVLTEVKKKIPQEPLKGSVSSALKTVLRSYTDVCDAVFVMEIGLRFLGKTGGEPQGQLLSYLTDSLQMGPQISSTVAKGLGQSKLEHSIFTWQLLTCWKSELMLNRKQDPFQKLPSEFQEKLSEEQKKDLKAFLAVTDVDTFSLELHEILLLKTSSAVPDQAYQPHWDIRSTLEIHLEVKDLPPLPELESLPEEIRLGQSADVWRAAVEFKRR</sequence>
<keyword evidence="16" id="KW-0862">Zinc</keyword>
<keyword evidence="11" id="KW-0479">Metal-binding</keyword>
<evidence type="ECO:0000256" key="3">
    <source>
        <dbReference type="ARBA" id="ARBA00004514"/>
    </source>
</evidence>
<evidence type="ECO:0000256" key="8">
    <source>
        <dbReference type="ARBA" id="ARBA00022657"/>
    </source>
</evidence>
<evidence type="ECO:0000259" key="25">
    <source>
        <dbReference type="PROSITE" id="PS51981"/>
    </source>
</evidence>
<dbReference type="Pfam" id="PF13923">
    <property type="entry name" value="zf-C3HC4_2"/>
    <property type="match status" value="1"/>
</dbReference>
<dbReference type="InterPro" id="IPR001841">
    <property type="entry name" value="Znf_RING"/>
</dbReference>
<feature type="compositionally biased region" description="Polar residues" evidence="23">
    <location>
        <begin position="193"/>
        <end position="204"/>
    </location>
</feature>
<evidence type="ECO:0000256" key="2">
    <source>
        <dbReference type="ARBA" id="ARBA00004502"/>
    </source>
</evidence>
<evidence type="ECO:0000256" key="1">
    <source>
        <dbReference type="ARBA" id="ARBA00000900"/>
    </source>
</evidence>
<dbReference type="GO" id="GO:0006629">
    <property type="term" value="P:lipid metabolic process"/>
    <property type="evidence" value="ECO:0007669"/>
    <property type="project" value="UniProtKB-KW"/>
</dbReference>
<dbReference type="PROSITE" id="PS50089">
    <property type="entry name" value="ZF_RING_2"/>
    <property type="match status" value="1"/>
</dbReference>
<protein>
    <recommendedName>
        <fullName evidence="6">RING-type E3 ubiquitin transferase</fullName>
        <ecNumber evidence="6">2.3.2.27</ecNumber>
    </recommendedName>
</protein>
<dbReference type="SMART" id="SM00184">
    <property type="entry name" value="RING"/>
    <property type="match status" value="1"/>
</dbReference>
<feature type="region of interest" description="Disordered" evidence="23">
    <location>
        <begin position="1"/>
        <end position="304"/>
    </location>
</feature>
<dbReference type="GO" id="GO:2000051">
    <property type="term" value="P:negative regulation of non-canonical Wnt signaling pathway"/>
    <property type="evidence" value="ECO:0007669"/>
    <property type="project" value="TreeGrafter"/>
</dbReference>
<dbReference type="GO" id="GO:0006511">
    <property type="term" value="P:ubiquitin-dependent protein catabolic process"/>
    <property type="evidence" value="ECO:0007669"/>
    <property type="project" value="TreeGrafter"/>
</dbReference>
<comment type="catalytic activity">
    <reaction evidence="21">
        <text>ATP + H2O = ADP + phosphate + H(+)</text>
        <dbReference type="Rhea" id="RHEA:13065"/>
        <dbReference type="ChEBI" id="CHEBI:15377"/>
        <dbReference type="ChEBI" id="CHEBI:15378"/>
        <dbReference type="ChEBI" id="CHEBI:30616"/>
        <dbReference type="ChEBI" id="CHEBI:43474"/>
        <dbReference type="ChEBI" id="CHEBI:456216"/>
    </reaction>
    <physiologicalReaction direction="left-to-right" evidence="21">
        <dbReference type="Rhea" id="RHEA:13066"/>
    </physiologicalReaction>
</comment>
<dbReference type="PANTHER" id="PTHR22605:SF21">
    <property type="entry name" value="E3 UBIQUITIN-PROTEIN LIGASE RNF213-BETA"/>
    <property type="match status" value="1"/>
</dbReference>
<dbReference type="SUPFAM" id="SSF52540">
    <property type="entry name" value="P-loop containing nucleoside triphosphate hydrolases"/>
    <property type="match status" value="2"/>
</dbReference>
<keyword evidence="20" id="KW-0511">Multifunctional enzyme</keyword>
<evidence type="ECO:0000256" key="14">
    <source>
        <dbReference type="ARBA" id="ARBA00022786"/>
    </source>
</evidence>
<feature type="compositionally biased region" description="Basic and acidic residues" evidence="23">
    <location>
        <begin position="219"/>
        <end position="233"/>
    </location>
</feature>
<feature type="compositionally biased region" description="Basic and acidic residues" evidence="23">
    <location>
        <begin position="19"/>
        <end position="48"/>
    </location>
</feature>
<feature type="compositionally biased region" description="Basic and acidic residues" evidence="23">
    <location>
        <begin position="174"/>
        <end position="184"/>
    </location>
</feature>
<keyword evidence="9" id="KW-0551">Lipid droplet</keyword>
<dbReference type="GO" id="GO:0005829">
    <property type="term" value="C:cytosol"/>
    <property type="evidence" value="ECO:0007669"/>
    <property type="project" value="UniProtKB-SubCell"/>
</dbReference>
<keyword evidence="15" id="KW-0378">Hydrolase</keyword>
<dbReference type="InterPro" id="IPR031248">
    <property type="entry name" value="RNF213"/>
</dbReference>
<evidence type="ECO:0000256" key="22">
    <source>
        <dbReference type="PROSITE-ProRule" id="PRU00175"/>
    </source>
</evidence>
<dbReference type="GO" id="GO:0002376">
    <property type="term" value="P:immune system process"/>
    <property type="evidence" value="ECO:0007669"/>
    <property type="project" value="UniProtKB-KW"/>
</dbReference>
<keyword evidence="26" id="KW-1185">Reference proteome</keyword>
<evidence type="ECO:0000313" key="27">
    <source>
        <dbReference type="RefSeq" id="XP_005725994.1"/>
    </source>
</evidence>
<feature type="compositionally biased region" description="Polar residues" evidence="23">
    <location>
        <begin position="234"/>
        <end position="248"/>
    </location>
</feature>
<evidence type="ECO:0000256" key="11">
    <source>
        <dbReference type="ARBA" id="ARBA00022723"/>
    </source>
</evidence>
<feature type="compositionally biased region" description="Basic residues" evidence="23">
    <location>
        <begin position="49"/>
        <end position="60"/>
    </location>
</feature>
<feature type="compositionally biased region" description="Polar residues" evidence="23">
    <location>
        <begin position="267"/>
        <end position="284"/>
    </location>
</feature>
<dbReference type="RefSeq" id="XP_005725994.1">
    <property type="nucleotide sequence ID" value="XM_005725937.1"/>
</dbReference>
<dbReference type="SUPFAM" id="SSF57850">
    <property type="entry name" value="RING/U-box"/>
    <property type="match status" value="1"/>
</dbReference>
<keyword evidence="8" id="KW-0037">Angiogenesis</keyword>
<keyword evidence="13 22" id="KW-0863">Zinc-finger</keyword>
<evidence type="ECO:0000256" key="19">
    <source>
        <dbReference type="ARBA" id="ARBA00023098"/>
    </source>
</evidence>
<evidence type="ECO:0000256" key="21">
    <source>
        <dbReference type="ARBA" id="ARBA00048778"/>
    </source>
</evidence>
<evidence type="ECO:0000256" key="15">
    <source>
        <dbReference type="ARBA" id="ARBA00022801"/>
    </source>
</evidence>
<evidence type="ECO:0000256" key="5">
    <source>
        <dbReference type="ARBA" id="ARBA00006914"/>
    </source>
</evidence>
<dbReference type="InterPro" id="IPR046439">
    <property type="entry name" value="ZF_RZ_dom"/>
</dbReference>
<dbReference type="GO" id="GO:0016020">
    <property type="term" value="C:membrane"/>
    <property type="evidence" value="ECO:0007669"/>
    <property type="project" value="TreeGrafter"/>
</dbReference>
<keyword evidence="17" id="KW-0067">ATP-binding</keyword>
<dbReference type="InterPro" id="IPR027417">
    <property type="entry name" value="P-loop_NTPase"/>
</dbReference>
<dbReference type="GeneID" id="102193148"/>
<reference evidence="27" key="1">
    <citation type="submission" date="2025-08" db="UniProtKB">
        <authorList>
            <consortium name="RefSeq"/>
        </authorList>
    </citation>
    <scope>IDENTIFICATION</scope>
</reference>
<evidence type="ECO:0000256" key="4">
    <source>
        <dbReference type="ARBA" id="ARBA00004906"/>
    </source>
</evidence>
<feature type="domain" description="RZ-type" evidence="25">
    <location>
        <begin position="4211"/>
        <end position="4283"/>
    </location>
</feature>
<evidence type="ECO:0000256" key="16">
    <source>
        <dbReference type="ARBA" id="ARBA00022833"/>
    </source>
</evidence>
<dbReference type="Pfam" id="PF20173">
    <property type="entry name" value="ZnF_RZ-type"/>
    <property type="match status" value="1"/>
</dbReference>
<evidence type="ECO:0000256" key="10">
    <source>
        <dbReference type="ARBA" id="ARBA00022679"/>
    </source>
</evidence>
<dbReference type="FunFam" id="3.40.50.300:FF:000804">
    <property type="entry name" value="E3 ubiquitin-protein ligase RNF213"/>
    <property type="match status" value="1"/>
</dbReference>
<evidence type="ECO:0000259" key="24">
    <source>
        <dbReference type="PROSITE" id="PS50089"/>
    </source>
</evidence>
<proteinExistence type="inferred from homology"/>
<evidence type="ECO:0000256" key="20">
    <source>
        <dbReference type="ARBA" id="ARBA00023268"/>
    </source>
</evidence>
<dbReference type="GO" id="GO:0016887">
    <property type="term" value="F:ATP hydrolysis activity"/>
    <property type="evidence" value="ECO:0007669"/>
    <property type="project" value="InterPro"/>
</dbReference>
<keyword evidence="14" id="KW-0833">Ubl conjugation pathway</keyword>
<accession>A0A9Y3R2W9</accession>
<feature type="compositionally biased region" description="Low complexity" evidence="23">
    <location>
        <begin position="2945"/>
        <end position="2957"/>
    </location>
</feature>
<feature type="compositionally biased region" description="Polar residues" evidence="23">
    <location>
        <begin position="93"/>
        <end position="115"/>
    </location>
</feature>
<feature type="compositionally biased region" description="Basic and acidic residues" evidence="23">
    <location>
        <begin position="285"/>
        <end position="300"/>
    </location>
</feature>
<dbReference type="PROSITE" id="PS00518">
    <property type="entry name" value="ZF_RING_1"/>
    <property type="match status" value="1"/>
</dbReference>
<evidence type="ECO:0000256" key="12">
    <source>
        <dbReference type="ARBA" id="ARBA00022741"/>
    </source>
</evidence>
<comment type="catalytic activity">
    <reaction evidence="1">
        <text>S-ubiquitinyl-[E2 ubiquitin-conjugating enzyme]-L-cysteine + [acceptor protein]-L-lysine = [E2 ubiquitin-conjugating enzyme]-L-cysteine + N(6)-ubiquitinyl-[acceptor protein]-L-lysine.</text>
        <dbReference type="EC" id="2.3.2.27"/>
    </reaction>
</comment>
<evidence type="ECO:0000313" key="26">
    <source>
        <dbReference type="Proteomes" id="UP000695023"/>
    </source>
</evidence>
<dbReference type="PANTHER" id="PTHR22605">
    <property type="entry name" value="RZ-TYPE DOMAIN-CONTAINING PROTEIN"/>
    <property type="match status" value="1"/>
</dbReference>
<dbReference type="Gene3D" id="3.30.40.10">
    <property type="entry name" value="Zinc/RING finger domain, C3HC4 (zinc finger)"/>
    <property type="match status" value="1"/>
</dbReference>
<dbReference type="InterPro" id="IPR017907">
    <property type="entry name" value="Znf_RING_CS"/>
</dbReference>
<comment type="pathway">
    <text evidence="4">Protein modification; protein ubiquitination.</text>
</comment>
<dbReference type="CTD" id="563001"/>
<dbReference type="EC" id="2.3.2.27" evidence="6"/>
<dbReference type="PROSITE" id="PS51981">
    <property type="entry name" value="ZF_RZ"/>
    <property type="match status" value="1"/>
</dbReference>
<dbReference type="GO" id="GO:0002040">
    <property type="term" value="P:sprouting angiogenesis"/>
    <property type="evidence" value="ECO:0007669"/>
    <property type="project" value="TreeGrafter"/>
</dbReference>
<comment type="subcellular location">
    <subcellularLocation>
        <location evidence="3">Cytoplasm</location>
        <location evidence="3">Cytosol</location>
    </subcellularLocation>
    <subcellularLocation>
        <location evidence="2">Lipid droplet</location>
    </subcellularLocation>
</comment>
<dbReference type="GO" id="GO:0061630">
    <property type="term" value="F:ubiquitin protein ligase activity"/>
    <property type="evidence" value="ECO:0007669"/>
    <property type="project" value="UniProtKB-EC"/>
</dbReference>
<evidence type="ECO:0000256" key="7">
    <source>
        <dbReference type="ARBA" id="ARBA00022490"/>
    </source>
</evidence>
<gene>
    <name evidence="27" type="primary">rnf213b</name>
</gene>
<keyword evidence="18" id="KW-0391">Immunity</keyword>
<keyword evidence="7" id="KW-0963">Cytoplasm</keyword>
<feature type="compositionally biased region" description="Basic and acidic residues" evidence="23">
    <location>
        <begin position="61"/>
        <end position="81"/>
    </location>
</feature>
<keyword evidence="19" id="KW-0443">Lipid metabolism</keyword>
<evidence type="ECO:0000256" key="17">
    <source>
        <dbReference type="ARBA" id="ARBA00022840"/>
    </source>
</evidence>
<dbReference type="GO" id="GO:0005730">
    <property type="term" value="C:nucleolus"/>
    <property type="evidence" value="ECO:0007669"/>
    <property type="project" value="TreeGrafter"/>
</dbReference>
<evidence type="ECO:0000256" key="6">
    <source>
        <dbReference type="ARBA" id="ARBA00012483"/>
    </source>
</evidence>
<evidence type="ECO:0000256" key="13">
    <source>
        <dbReference type="ARBA" id="ARBA00022771"/>
    </source>
</evidence>
<dbReference type="GO" id="GO:0008270">
    <property type="term" value="F:zinc ion binding"/>
    <property type="evidence" value="ECO:0007669"/>
    <property type="project" value="UniProtKB-KW"/>
</dbReference>
<evidence type="ECO:0000256" key="18">
    <source>
        <dbReference type="ARBA" id="ARBA00022859"/>
    </source>
</evidence>
<dbReference type="FunFam" id="3.40.50.300:FF:000491">
    <property type="entry name" value="E3 ubiquitin-protein ligase RNF213"/>
    <property type="match status" value="1"/>
</dbReference>
<dbReference type="Proteomes" id="UP000695023">
    <property type="component" value="Unplaced"/>
</dbReference>
<dbReference type="GO" id="GO:0005524">
    <property type="term" value="F:ATP binding"/>
    <property type="evidence" value="ECO:0007669"/>
    <property type="project" value="UniProtKB-KW"/>
</dbReference>
<organism evidence="26 27">
    <name type="scientific">Pundamilia nyererei</name>
    <dbReference type="NCBI Taxonomy" id="303518"/>
    <lineage>
        <taxon>Eukaryota</taxon>
        <taxon>Metazoa</taxon>
        <taxon>Chordata</taxon>
        <taxon>Craniata</taxon>
        <taxon>Vertebrata</taxon>
        <taxon>Euteleostomi</taxon>
        <taxon>Actinopterygii</taxon>
        <taxon>Neopterygii</taxon>
        <taxon>Teleostei</taxon>
        <taxon>Neoteleostei</taxon>
        <taxon>Acanthomorphata</taxon>
        <taxon>Ovalentaria</taxon>
        <taxon>Cichlomorphae</taxon>
        <taxon>Cichliformes</taxon>
        <taxon>Cichlidae</taxon>
        <taxon>African cichlids</taxon>
        <taxon>Pseudocrenilabrinae</taxon>
        <taxon>Haplochromini</taxon>
        <taxon>Pundamilia</taxon>
    </lineage>
</organism>
<name>A0A9Y3R2W9_9CICH</name>
<dbReference type="InterPro" id="IPR013083">
    <property type="entry name" value="Znf_RING/FYVE/PHD"/>
</dbReference>